<keyword evidence="3" id="KW-1185">Reference proteome</keyword>
<protein>
    <recommendedName>
        <fullName evidence="4">Membrane-associated protein</fullName>
    </recommendedName>
</protein>
<dbReference type="OrthoDB" id="273823at2759"/>
<accession>A0A0S4KIW7</accession>
<sequence length="200" mass="21132">MTPLMQQVLVTCAVALLLSSHKSCDAAATSVPVVVSSVSRSTLSASDIAFDKNLSLLYVSYAYCAVYRLPANSATPQLIAGNPTASGSSDGIGSSARFTNPVGITCDAASNVAYICDFTNHRIRTLDLNSNSVSTLAGALLWLRRWSWSGSPLQLSRGNCTLPKVHSWFPSAFEAAHPHSCRRSVATTCTLGNCTLPSNC</sequence>
<evidence type="ECO:0000313" key="2">
    <source>
        <dbReference type="EMBL" id="CUI14474.1"/>
    </source>
</evidence>
<proteinExistence type="predicted"/>
<keyword evidence="1" id="KW-0732">Signal</keyword>
<evidence type="ECO:0000256" key="1">
    <source>
        <dbReference type="SAM" id="SignalP"/>
    </source>
</evidence>
<organism evidence="2 3">
    <name type="scientific">Bodo saltans</name>
    <name type="common">Flagellated protozoan</name>
    <dbReference type="NCBI Taxonomy" id="75058"/>
    <lineage>
        <taxon>Eukaryota</taxon>
        <taxon>Discoba</taxon>
        <taxon>Euglenozoa</taxon>
        <taxon>Kinetoplastea</taxon>
        <taxon>Metakinetoplastina</taxon>
        <taxon>Eubodonida</taxon>
        <taxon>Bodonidae</taxon>
        <taxon>Bodo</taxon>
    </lineage>
</organism>
<dbReference type="InterPro" id="IPR011042">
    <property type="entry name" value="6-blade_b-propeller_TolB-like"/>
</dbReference>
<reference evidence="3" key="1">
    <citation type="submission" date="2015-09" db="EMBL/GenBank/DDBJ databases">
        <authorList>
            <consortium name="Pathogen Informatics"/>
        </authorList>
    </citation>
    <scope>NUCLEOTIDE SEQUENCE [LARGE SCALE GENOMIC DNA]</scope>
    <source>
        <strain evidence="3">Lake Konstanz</strain>
    </source>
</reference>
<dbReference type="PANTHER" id="PTHR46388">
    <property type="entry name" value="NHL REPEAT-CONTAINING PROTEIN 2"/>
    <property type="match status" value="1"/>
</dbReference>
<dbReference type="Gene3D" id="2.120.10.30">
    <property type="entry name" value="TolB, C-terminal domain"/>
    <property type="match status" value="1"/>
</dbReference>
<gene>
    <name evidence="2" type="ORF">BSAL_89310</name>
</gene>
<dbReference type="SUPFAM" id="SSF63825">
    <property type="entry name" value="YWTD domain"/>
    <property type="match status" value="1"/>
</dbReference>
<dbReference type="PANTHER" id="PTHR46388:SF2">
    <property type="entry name" value="NHL REPEAT-CONTAINING PROTEIN 2"/>
    <property type="match status" value="1"/>
</dbReference>
<name>A0A0S4KIW7_BODSA</name>
<feature type="signal peptide" evidence="1">
    <location>
        <begin position="1"/>
        <end position="26"/>
    </location>
</feature>
<feature type="chain" id="PRO_5006623338" description="Membrane-associated protein" evidence="1">
    <location>
        <begin position="27"/>
        <end position="200"/>
    </location>
</feature>
<dbReference type="AlphaFoldDB" id="A0A0S4KIW7"/>
<dbReference type="EMBL" id="CYKH01001146">
    <property type="protein sequence ID" value="CUI14474.1"/>
    <property type="molecule type" value="Genomic_DNA"/>
</dbReference>
<evidence type="ECO:0008006" key="4">
    <source>
        <dbReference type="Google" id="ProtNLM"/>
    </source>
</evidence>
<evidence type="ECO:0000313" key="3">
    <source>
        <dbReference type="Proteomes" id="UP000051952"/>
    </source>
</evidence>
<dbReference type="VEuPathDB" id="TriTrypDB:BSAL_89310"/>
<dbReference type="Proteomes" id="UP000051952">
    <property type="component" value="Unassembled WGS sequence"/>
</dbReference>